<evidence type="ECO:0000256" key="1">
    <source>
        <dbReference type="ARBA" id="ARBA00004651"/>
    </source>
</evidence>
<name>A0A1G6ENF6_9BACT</name>
<feature type="transmembrane region" description="Helical" evidence="8">
    <location>
        <begin position="416"/>
        <end position="438"/>
    </location>
</feature>
<proteinExistence type="predicted"/>
<evidence type="ECO:0000256" key="2">
    <source>
        <dbReference type="ARBA" id="ARBA00022475"/>
    </source>
</evidence>
<sequence>MPIELPPVLVMWLGLVLLPLLPKNIRPAAFLAFPLAALILVLTIPLGTVVTMPFATYELVVLEVTQISRVFGIIFALIAFLCGVYALHMRDTGQQAAALLYSGGALGVTFCGDFFTLLVCWEVMAAGSTYLIWARRSDAAQRAGMRYLLYHLLGGSFLLAGIVIHAQTTGSLLLTTFTPGESFASWLILIGVLINAAAVPLHAWLPDSYPKATITGTVILSAFTTKTAVYVLAILFPGWPLLIYIGVAMALYGVSYAFLANDIREILSYHIISQVGFMVAAVGIGTELAINGAAAFAFSNILYKSLMFMGAGAVLYATGTSKLSELGALASRMRWVLIFYMVGALSISGAPLFMGFVTKTIIITSAGESYYYVAKFLLILASVGTFLSVGIKLPYYTWYHEEKVHHKELKPVPTGMIAAMAATSLLCIVYGIFPGLLYQELPYDMIFKPFTFPLLVESTQILIFTFLGFWYVRHKMTPKDYISLDVDWFYRKAAPYFRRVFVGWVNAFFDASERMGFRFADYVSYLSSDPVQVLRKFRAPSRDFDADVDRPPLSTPIMVTLLLTVLVAAWSLW</sequence>
<feature type="transmembrane region" description="Helical" evidence="8">
    <location>
        <begin position="553"/>
        <end position="572"/>
    </location>
</feature>
<dbReference type="STRING" id="617002.SAMN05660653_02984"/>
<dbReference type="InterPro" id="IPR001750">
    <property type="entry name" value="ND/Mrp_TM"/>
</dbReference>
<reference evidence="10 11" key="1">
    <citation type="submission" date="2016-10" db="EMBL/GenBank/DDBJ databases">
        <authorList>
            <person name="de Groot N.N."/>
        </authorList>
    </citation>
    <scope>NUCLEOTIDE SEQUENCE [LARGE SCALE GENOMIC DNA]</scope>
    <source>
        <strain evidence="10 11">ASO4-2</strain>
    </source>
</reference>
<evidence type="ECO:0000259" key="9">
    <source>
        <dbReference type="Pfam" id="PF00361"/>
    </source>
</evidence>
<evidence type="ECO:0000313" key="10">
    <source>
        <dbReference type="EMBL" id="SDB58904.1"/>
    </source>
</evidence>
<feature type="transmembrane region" description="Helical" evidence="8">
    <location>
        <begin position="370"/>
        <end position="395"/>
    </location>
</feature>
<dbReference type="GO" id="GO:0005886">
    <property type="term" value="C:plasma membrane"/>
    <property type="evidence" value="ECO:0007669"/>
    <property type="project" value="UniProtKB-SubCell"/>
</dbReference>
<dbReference type="RefSeq" id="WP_244148782.1">
    <property type="nucleotide sequence ID" value="NZ_FMXO01000020.1"/>
</dbReference>
<evidence type="ECO:0000313" key="11">
    <source>
        <dbReference type="Proteomes" id="UP000198771"/>
    </source>
</evidence>
<feature type="transmembrane region" description="Helical" evidence="8">
    <location>
        <begin position="99"/>
        <end position="126"/>
    </location>
</feature>
<feature type="transmembrane region" description="Helical" evidence="8">
    <location>
        <begin position="271"/>
        <end position="290"/>
    </location>
</feature>
<protein>
    <submittedName>
        <fullName evidence="10">Multisubunit sodium/proton antiporter, MrpD subunit (TC 2.A.63.1)</fullName>
    </submittedName>
</protein>
<accession>A0A1G6ENF6</accession>
<dbReference type="PRINTS" id="PR01434">
    <property type="entry name" value="NADHDHGNASE5"/>
</dbReference>
<evidence type="ECO:0000256" key="6">
    <source>
        <dbReference type="ARBA" id="ARBA00023136"/>
    </source>
</evidence>
<keyword evidence="5" id="KW-0560">Oxidoreductase</keyword>
<feature type="transmembrane region" description="Helical" evidence="8">
    <location>
        <begin position="186"/>
        <end position="205"/>
    </location>
</feature>
<evidence type="ECO:0000256" key="4">
    <source>
        <dbReference type="ARBA" id="ARBA00022989"/>
    </source>
</evidence>
<dbReference type="NCBIfam" id="NF009310">
    <property type="entry name" value="PRK12668.1"/>
    <property type="match status" value="1"/>
</dbReference>
<feature type="transmembrane region" description="Helical" evidence="8">
    <location>
        <begin position="450"/>
        <end position="472"/>
    </location>
</feature>
<keyword evidence="6 8" id="KW-0472">Membrane</keyword>
<feature type="transmembrane region" description="Helical" evidence="8">
    <location>
        <begin position="32"/>
        <end position="55"/>
    </location>
</feature>
<gene>
    <name evidence="10" type="ORF">SAMN05660653_02984</name>
</gene>
<evidence type="ECO:0000256" key="7">
    <source>
        <dbReference type="RuleBase" id="RU000320"/>
    </source>
</evidence>
<keyword evidence="2" id="KW-1003">Cell membrane</keyword>
<dbReference type="Pfam" id="PF00361">
    <property type="entry name" value="Proton_antipo_M"/>
    <property type="match status" value="1"/>
</dbReference>
<keyword evidence="11" id="KW-1185">Reference proteome</keyword>
<dbReference type="InterPro" id="IPR052175">
    <property type="entry name" value="ComplexI-like_HydComp"/>
</dbReference>
<keyword evidence="4 8" id="KW-1133">Transmembrane helix</keyword>
<feature type="transmembrane region" description="Helical" evidence="8">
    <location>
        <begin position="67"/>
        <end position="87"/>
    </location>
</feature>
<keyword evidence="3 7" id="KW-0812">Transmembrane</keyword>
<feature type="transmembrane region" description="Helical" evidence="8">
    <location>
        <begin position="147"/>
        <end position="166"/>
    </location>
</feature>
<dbReference type="EMBL" id="FMXO01000020">
    <property type="protein sequence ID" value="SDB58904.1"/>
    <property type="molecule type" value="Genomic_DNA"/>
</dbReference>
<feature type="transmembrane region" description="Helical" evidence="8">
    <location>
        <begin position="337"/>
        <end position="358"/>
    </location>
</feature>
<dbReference type="PANTHER" id="PTHR42682:SF4">
    <property type="entry name" value="NADH-UBIQUINONE_PLASTOQUINONE"/>
    <property type="match status" value="1"/>
</dbReference>
<evidence type="ECO:0000256" key="8">
    <source>
        <dbReference type="SAM" id="Phobius"/>
    </source>
</evidence>
<feature type="domain" description="NADH:quinone oxidoreductase/Mrp antiporter transmembrane" evidence="9">
    <location>
        <begin position="113"/>
        <end position="380"/>
    </location>
</feature>
<dbReference type="PANTHER" id="PTHR42682">
    <property type="entry name" value="HYDROGENASE-4 COMPONENT F"/>
    <property type="match status" value="1"/>
</dbReference>
<evidence type="ECO:0000256" key="5">
    <source>
        <dbReference type="ARBA" id="ARBA00023002"/>
    </source>
</evidence>
<dbReference type="GO" id="GO:0016491">
    <property type="term" value="F:oxidoreductase activity"/>
    <property type="evidence" value="ECO:0007669"/>
    <property type="project" value="UniProtKB-KW"/>
</dbReference>
<dbReference type="AlphaFoldDB" id="A0A1G6ENF6"/>
<dbReference type="Proteomes" id="UP000198771">
    <property type="component" value="Unassembled WGS sequence"/>
</dbReference>
<organism evidence="10 11">
    <name type="scientific">Desulfonatronum thiosulfatophilum</name>
    <dbReference type="NCBI Taxonomy" id="617002"/>
    <lineage>
        <taxon>Bacteria</taxon>
        <taxon>Pseudomonadati</taxon>
        <taxon>Thermodesulfobacteriota</taxon>
        <taxon>Desulfovibrionia</taxon>
        <taxon>Desulfovibrionales</taxon>
        <taxon>Desulfonatronaceae</taxon>
        <taxon>Desulfonatronum</taxon>
    </lineage>
</organism>
<comment type="subcellular location">
    <subcellularLocation>
        <location evidence="1">Cell membrane</location>
        <topology evidence="1">Multi-pass membrane protein</topology>
    </subcellularLocation>
    <subcellularLocation>
        <location evidence="7">Membrane</location>
        <topology evidence="7">Multi-pass membrane protein</topology>
    </subcellularLocation>
</comment>
<feature type="transmembrane region" description="Helical" evidence="8">
    <location>
        <begin position="296"/>
        <end position="317"/>
    </location>
</feature>
<evidence type="ECO:0000256" key="3">
    <source>
        <dbReference type="ARBA" id="ARBA00022692"/>
    </source>
</evidence>